<evidence type="ECO:0000313" key="2">
    <source>
        <dbReference type="Proteomes" id="UP000789702"/>
    </source>
</evidence>
<proteinExistence type="predicted"/>
<organism evidence="1 2">
    <name type="scientific">Dentiscutata heterogama</name>
    <dbReference type="NCBI Taxonomy" id="1316150"/>
    <lineage>
        <taxon>Eukaryota</taxon>
        <taxon>Fungi</taxon>
        <taxon>Fungi incertae sedis</taxon>
        <taxon>Mucoromycota</taxon>
        <taxon>Glomeromycotina</taxon>
        <taxon>Glomeromycetes</taxon>
        <taxon>Diversisporales</taxon>
        <taxon>Gigasporaceae</taxon>
        <taxon>Dentiscutata</taxon>
    </lineage>
</organism>
<accession>A0ACA9MLS9</accession>
<keyword evidence="2" id="KW-1185">Reference proteome</keyword>
<dbReference type="EMBL" id="CAJVPU010009965">
    <property type="protein sequence ID" value="CAG8600630.1"/>
    <property type="molecule type" value="Genomic_DNA"/>
</dbReference>
<comment type="caution">
    <text evidence="1">The sequence shown here is derived from an EMBL/GenBank/DDBJ whole genome shotgun (WGS) entry which is preliminary data.</text>
</comment>
<protein>
    <submittedName>
        <fullName evidence="1">7395_t:CDS:1</fullName>
    </submittedName>
</protein>
<evidence type="ECO:0000313" key="1">
    <source>
        <dbReference type="EMBL" id="CAG8600630.1"/>
    </source>
</evidence>
<name>A0ACA9MLS9_9GLOM</name>
<feature type="non-terminal residue" evidence="1">
    <location>
        <position position="128"/>
    </location>
</feature>
<reference evidence="1" key="1">
    <citation type="submission" date="2021-06" db="EMBL/GenBank/DDBJ databases">
        <authorList>
            <person name="Kallberg Y."/>
            <person name="Tangrot J."/>
            <person name="Rosling A."/>
        </authorList>
    </citation>
    <scope>NUCLEOTIDE SEQUENCE</scope>
    <source>
        <strain evidence="1">IL203A</strain>
    </source>
</reference>
<dbReference type="Proteomes" id="UP000789702">
    <property type="component" value="Unassembled WGS sequence"/>
</dbReference>
<gene>
    <name evidence="1" type="ORF">DHETER_LOCUS7234</name>
</gene>
<sequence>MVREDSFQRSIVYTLQDLYERLINCAPPPIMDARGNMGSNSIFSKVSGLFGASLKSAPVNSPKGLYLYGDVGTGKTMLMDLFFDTLPIERKRRIHFHAFMLDIHERVHKLKRTISETYDPIPPIATDL</sequence>